<keyword evidence="2" id="KW-1185">Reference proteome</keyword>
<dbReference type="Proteomes" id="UP001638806">
    <property type="component" value="Unassembled WGS sequence"/>
</dbReference>
<evidence type="ECO:0000313" key="1">
    <source>
        <dbReference type="EMBL" id="KAL3957190.1"/>
    </source>
</evidence>
<evidence type="ECO:0000313" key="2">
    <source>
        <dbReference type="Proteomes" id="UP001638806"/>
    </source>
</evidence>
<organism evidence="1 2">
    <name type="scientific">Purpureocillium lilacinum</name>
    <name type="common">Paecilomyces lilacinus</name>
    <dbReference type="NCBI Taxonomy" id="33203"/>
    <lineage>
        <taxon>Eukaryota</taxon>
        <taxon>Fungi</taxon>
        <taxon>Dikarya</taxon>
        <taxon>Ascomycota</taxon>
        <taxon>Pezizomycotina</taxon>
        <taxon>Sordariomycetes</taxon>
        <taxon>Hypocreomycetidae</taxon>
        <taxon>Hypocreales</taxon>
        <taxon>Ophiocordycipitaceae</taxon>
        <taxon>Purpureocillium</taxon>
    </lineage>
</organism>
<comment type="caution">
    <text evidence="1">The sequence shown here is derived from an EMBL/GenBank/DDBJ whole genome shotgun (WGS) entry which is preliminary data.</text>
</comment>
<proteinExistence type="predicted"/>
<dbReference type="EMBL" id="JBGNUJ010000007">
    <property type="protein sequence ID" value="KAL3957190.1"/>
    <property type="molecule type" value="Genomic_DNA"/>
</dbReference>
<reference evidence="1" key="1">
    <citation type="submission" date="2024-12" db="EMBL/GenBank/DDBJ databases">
        <title>Comparative genomics and development of molecular markers within Purpureocillium lilacinum and among Purpureocillium species.</title>
        <authorList>
            <person name="Yeh Z.-Y."/>
            <person name="Ni N.-T."/>
            <person name="Lo P.-H."/>
            <person name="Mushyakhwo K."/>
            <person name="Lin C.-F."/>
            <person name="Nai Y.-S."/>
        </authorList>
    </citation>
    <scope>NUCLEOTIDE SEQUENCE</scope>
    <source>
        <strain evidence="1">NCHU-NPUST-175</strain>
    </source>
</reference>
<accession>A0ACC4DLE4</accession>
<gene>
    <name evidence="1" type="ORF">ACCO45_007768</name>
</gene>
<sequence length="90" mass="9537">MPEFLQLQVGAGPTCSPGTLQLDKAAAAQHARRNGVTCTGAAQPLIGALGDRSWQTFRPAAVNDDPARAPCCDFKPAPITFIDDVYLHSE</sequence>
<protein>
    <submittedName>
        <fullName evidence="1">Uncharacterized protein</fullName>
    </submittedName>
</protein>
<name>A0ACC4DLE4_PURLI</name>